<evidence type="ECO:0000313" key="3">
    <source>
        <dbReference type="Proteomes" id="UP001054902"/>
    </source>
</evidence>
<sequence>MDWLTQYEPPSLLWQQRGLVALITDAYYEDPQARSEININLFCSPEEMVNGICPYECKWCLQGCDPKHCGTCGSDKYGPCRTFDESSPYSWKSCFDNIITDRKRCYYRCLNFCNGDFSHAPSMSPFIETDVPSLTKSDSPSDAPSTSEPTSSPTQTPSRSKSDSPSISHQPTARPTHKSSPSPSTTPTAKQQESSAVVAYSAEGYAVSSTKPNINCLENRQDKDYFQIAEADTEAFCIIPRFSTKSNSIITIGPCRQNEPSHYWKIDSDGKLRNLADESRCMTKITRGRLQLRDCEKAKAKSNVFSINKLTKYMHFGLNPKKIVVWFKRDNGERYEVIVPKPKKDPRQNSIQDESKYTWAVASCQ</sequence>
<dbReference type="Proteomes" id="UP001054902">
    <property type="component" value="Unassembled WGS sequence"/>
</dbReference>
<dbReference type="Gene3D" id="2.80.10.50">
    <property type="match status" value="1"/>
</dbReference>
<name>A0AAD3H216_9STRA</name>
<dbReference type="SUPFAM" id="SSF50370">
    <property type="entry name" value="Ricin B-like lectins"/>
    <property type="match status" value="1"/>
</dbReference>
<gene>
    <name evidence="2" type="ORF">CTEN210_04177</name>
</gene>
<dbReference type="InterPro" id="IPR035992">
    <property type="entry name" value="Ricin_B-like_lectins"/>
</dbReference>
<reference evidence="2 3" key="1">
    <citation type="journal article" date="2021" name="Sci. Rep.">
        <title>The genome of the diatom Chaetoceros tenuissimus carries an ancient integrated fragment of an extant virus.</title>
        <authorList>
            <person name="Hongo Y."/>
            <person name="Kimura K."/>
            <person name="Takaki Y."/>
            <person name="Yoshida Y."/>
            <person name="Baba S."/>
            <person name="Kobayashi G."/>
            <person name="Nagasaki K."/>
            <person name="Hano T."/>
            <person name="Tomaru Y."/>
        </authorList>
    </citation>
    <scope>NUCLEOTIDE SEQUENCE [LARGE SCALE GENOMIC DNA]</scope>
    <source>
        <strain evidence="2 3">NIES-3715</strain>
    </source>
</reference>
<organism evidence="2 3">
    <name type="scientific">Chaetoceros tenuissimus</name>
    <dbReference type="NCBI Taxonomy" id="426638"/>
    <lineage>
        <taxon>Eukaryota</taxon>
        <taxon>Sar</taxon>
        <taxon>Stramenopiles</taxon>
        <taxon>Ochrophyta</taxon>
        <taxon>Bacillariophyta</taxon>
        <taxon>Coscinodiscophyceae</taxon>
        <taxon>Chaetocerotophycidae</taxon>
        <taxon>Chaetocerotales</taxon>
        <taxon>Chaetocerotaceae</taxon>
        <taxon>Chaetoceros</taxon>
    </lineage>
</organism>
<dbReference type="AlphaFoldDB" id="A0AAD3H216"/>
<feature type="compositionally biased region" description="Low complexity" evidence="1">
    <location>
        <begin position="135"/>
        <end position="168"/>
    </location>
</feature>
<accession>A0AAD3H216</accession>
<feature type="region of interest" description="Disordered" evidence="1">
    <location>
        <begin position="128"/>
        <end position="197"/>
    </location>
</feature>
<protein>
    <submittedName>
        <fullName evidence="2">Uncharacterized protein</fullName>
    </submittedName>
</protein>
<comment type="caution">
    <text evidence="2">The sequence shown here is derived from an EMBL/GenBank/DDBJ whole genome shotgun (WGS) entry which is preliminary data.</text>
</comment>
<dbReference type="PROSITE" id="PS50231">
    <property type="entry name" value="RICIN_B_LECTIN"/>
    <property type="match status" value="1"/>
</dbReference>
<proteinExistence type="predicted"/>
<keyword evidence="3" id="KW-1185">Reference proteome</keyword>
<evidence type="ECO:0000256" key="1">
    <source>
        <dbReference type="SAM" id="MobiDB-lite"/>
    </source>
</evidence>
<dbReference type="EMBL" id="BLLK01000023">
    <property type="protein sequence ID" value="GFH47702.1"/>
    <property type="molecule type" value="Genomic_DNA"/>
</dbReference>
<evidence type="ECO:0000313" key="2">
    <source>
        <dbReference type="EMBL" id="GFH47702.1"/>
    </source>
</evidence>
<feature type="compositionally biased region" description="Low complexity" evidence="1">
    <location>
        <begin position="178"/>
        <end position="188"/>
    </location>
</feature>